<dbReference type="AlphaFoldDB" id="A0A078AS65"/>
<gene>
    <name evidence="2" type="primary">Contig7300.g7800</name>
    <name evidence="2" type="ORF">STYLEM_13874</name>
</gene>
<feature type="signal peptide" evidence="1">
    <location>
        <begin position="1"/>
        <end position="23"/>
    </location>
</feature>
<reference evidence="2 3" key="1">
    <citation type="submission" date="2014-06" db="EMBL/GenBank/DDBJ databases">
        <authorList>
            <person name="Swart Estienne"/>
        </authorList>
    </citation>
    <scope>NUCLEOTIDE SEQUENCE [LARGE SCALE GENOMIC DNA]</scope>
    <source>
        <strain evidence="2 3">130c</strain>
    </source>
</reference>
<evidence type="ECO:0000256" key="1">
    <source>
        <dbReference type="SAM" id="SignalP"/>
    </source>
</evidence>
<keyword evidence="3" id="KW-1185">Reference proteome</keyword>
<dbReference type="Proteomes" id="UP000039865">
    <property type="component" value="Unassembled WGS sequence"/>
</dbReference>
<dbReference type="EMBL" id="CCKQ01013167">
    <property type="protein sequence ID" value="CDW84806.1"/>
    <property type="molecule type" value="Genomic_DNA"/>
</dbReference>
<name>A0A078AS65_STYLE</name>
<evidence type="ECO:0000313" key="3">
    <source>
        <dbReference type="Proteomes" id="UP000039865"/>
    </source>
</evidence>
<protein>
    <submittedName>
        <fullName evidence="2">Uncharacterized protein</fullName>
    </submittedName>
</protein>
<organism evidence="2 3">
    <name type="scientific">Stylonychia lemnae</name>
    <name type="common">Ciliate</name>
    <dbReference type="NCBI Taxonomy" id="5949"/>
    <lineage>
        <taxon>Eukaryota</taxon>
        <taxon>Sar</taxon>
        <taxon>Alveolata</taxon>
        <taxon>Ciliophora</taxon>
        <taxon>Intramacronucleata</taxon>
        <taxon>Spirotrichea</taxon>
        <taxon>Stichotrichia</taxon>
        <taxon>Sporadotrichida</taxon>
        <taxon>Oxytrichidae</taxon>
        <taxon>Stylonychinae</taxon>
        <taxon>Stylonychia</taxon>
    </lineage>
</organism>
<accession>A0A078AS65</accession>
<proteinExistence type="predicted"/>
<dbReference type="InParanoid" id="A0A078AS65"/>
<sequence>MRFYYQYLLITLVLVVMMSQSQCINIKSNMQNKDQVKASNAAGQPRPAW</sequence>
<feature type="chain" id="PRO_5001729592" evidence="1">
    <location>
        <begin position="24"/>
        <end position="49"/>
    </location>
</feature>
<evidence type="ECO:0000313" key="2">
    <source>
        <dbReference type="EMBL" id="CDW84806.1"/>
    </source>
</evidence>
<keyword evidence="1" id="KW-0732">Signal</keyword>